<protein>
    <recommendedName>
        <fullName evidence="6">Serine aminopeptidase S33 domain-containing protein</fullName>
    </recommendedName>
</protein>
<dbReference type="GO" id="GO:0016787">
    <property type="term" value="F:hydrolase activity"/>
    <property type="evidence" value="ECO:0007669"/>
    <property type="project" value="InterPro"/>
</dbReference>
<dbReference type="Gene3D" id="3.40.50.1820">
    <property type="entry name" value="alpha/beta hydrolase"/>
    <property type="match status" value="1"/>
</dbReference>
<dbReference type="Proteomes" id="UP000199520">
    <property type="component" value="Unassembled WGS sequence"/>
</dbReference>
<keyword evidence="1" id="KW-1133">Transmembrane helix</keyword>
<dbReference type="RefSeq" id="WP_090932859.1">
    <property type="nucleotide sequence ID" value="NZ_FOTS01000004.1"/>
</dbReference>
<dbReference type="AlphaFoldDB" id="A0A1I4HLV2"/>
<feature type="domain" description="AB hydrolase-1" evidence="2">
    <location>
        <begin position="100"/>
        <end position="203"/>
    </location>
</feature>
<evidence type="ECO:0000259" key="2">
    <source>
        <dbReference type="Pfam" id="PF00561"/>
    </source>
</evidence>
<evidence type="ECO:0008006" key="6">
    <source>
        <dbReference type="Google" id="ProtNLM"/>
    </source>
</evidence>
<dbReference type="PANTHER" id="PTHR43358:SF5">
    <property type="entry name" value="EXPORTED PROTEIN"/>
    <property type="match status" value="1"/>
</dbReference>
<dbReference type="InterPro" id="IPR002925">
    <property type="entry name" value="Dienelactn_hydro"/>
</dbReference>
<keyword evidence="1" id="KW-0472">Membrane</keyword>
<reference evidence="5" key="1">
    <citation type="submission" date="2016-10" db="EMBL/GenBank/DDBJ databases">
        <authorList>
            <person name="Varghese N."/>
            <person name="Submissions S."/>
        </authorList>
    </citation>
    <scope>NUCLEOTIDE SEQUENCE [LARGE SCALE GENOMIC DNA]</scope>
    <source>
        <strain evidence="5">DSM 13327</strain>
    </source>
</reference>
<evidence type="ECO:0000259" key="3">
    <source>
        <dbReference type="Pfam" id="PF01738"/>
    </source>
</evidence>
<proteinExistence type="predicted"/>
<dbReference type="SUPFAM" id="SSF53474">
    <property type="entry name" value="alpha/beta-Hydrolases"/>
    <property type="match status" value="1"/>
</dbReference>
<feature type="domain" description="Dienelactone hydrolase" evidence="3">
    <location>
        <begin position="249"/>
        <end position="309"/>
    </location>
</feature>
<gene>
    <name evidence="4" type="ORF">SAMN04490355_100489</name>
</gene>
<keyword evidence="1" id="KW-0812">Transmembrane</keyword>
<dbReference type="EMBL" id="FOTS01000004">
    <property type="protein sequence ID" value="SFL43152.1"/>
    <property type="molecule type" value="Genomic_DNA"/>
</dbReference>
<evidence type="ECO:0000313" key="5">
    <source>
        <dbReference type="Proteomes" id="UP000199520"/>
    </source>
</evidence>
<keyword evidence="5" id="KW-1185">Reference proteome</keyword>
<organism evidence="4 5">
    <name type="scientific">Pelosinus propionicus DSM 13327</name>
    <dbReference type="NCBI Taxonomy" id="1123291"/>
    <lineage>
        <taxon>Bacteria</taxon>
        <taxon>Bacillati</taxon>
        <taxon>Bacillota</taxon>
        <taxon>Negativicutes</taxon>
        <taxon>Selenomonadales</taxon>
        <taxon>Sporomusaceae</taxon>
        <taxon>Pelosinus</taxon>
    </lineage>
</organism>
<dbReference type="InterPro" id="IPR029058">
    <property type="entry name" value="AB_hydrolase_fold"/>
</dbReference>
<dbReference type="InterPro" id="IPR000073">
    <property type="entry name" value="AB_hydrolase_1"/>
</dbReference>
<dbReference type="OrthoDB" id="9776685at2"/>
<dbReference type="InterPro" id="IPR052920">
    <property type="entry name" value="DNA-binding_regulatory"/>
</dbReference>
<dbReference type="STRING" id="1123291.SAMN04490355_100489"/>
<dbReference type="Pfam" id="PF01738">
    <property type="entry name" value="DLH"/>
    <property type="match status" value="1"/>
</dbReference>
<evidence type="ECO:0000313" key="4">
    <source>
        <dbReference type="EMBL" id="SFL43152.1"/>
    </source>
</evidence>
<name>A0A1I4HLV2_9FIRM</name>
<feature type="transmembrane region" description="Helical" evidence="1">
    <location>
        <begin position="18"/>
        <end position="42"/>
    </location>
</feature>
<evidence type="ECO:0000256" key="1">
    <source>
        <dbReference type="SAM" id="Phobius"/>
    </source>
</evidence>
<sequence length="329" mass="37257">MYEDTALKAYKRKIHWQVLLVISIVLISVINVAGLFAGAVFYKEFCVLNTRTSLERFNPLKSRLQRGLQTKNWQSINIQSPFGYYLKGTYLPYAEPSSKTVIIVHGIAANRLMSLWYVNIYLDKGYNVLIYDSRAHGESGGTSTTWGFYEKYDLEAWVEWVADEHPKGVIGVHGISMGAATALMQAELNESSKQVDFYIIDSAYSNLEDLLTKQIGAAVNSRNPLWIKTLLKYSSAVAYIQNRFFYKDVSPIHAVETVTTPILYLHGETDPLVPVSMSHQLYDATKGYRQIHTFPDTGHAMAIFDSKVEYRNVITHFIEVVTAIKKEAS</sequence>
<accession>A0A1I4HLV2</accession>
<dbReference type="Pfam" id="PF00561">
    <property type="entry name" value="Abhydrolase_1"/>
    <property type="match status" value="1"/>
</dbReference>
<dbReference type="PANTHER" id="PTHR43358">
    <property type="entry name" value="ALPHA/BETA-HYDROLASE"/>
    <property type="match status" value="1"/>
</dbReference>